<evidence type="ECO:0000256" key="1">
    <source>
        <dbReference type="SAM" id="MobiDB-lite"/>
    </source>
</evidence>
<organism evidence="5 6">
    <name type="scientific">Chrysophaeum taylorii</name>
    <dbReference type="NCBI Taxonomy" id="2483200"/>
    <lineage>
        <taxon>Eukaryota</taxon>
        <taxon>Sar</taxon>
        <taxon>Stramenopiles</taxon>
        <taxon>Ochrophyta</taxon>
        <taxon>Pelagophyceae</taxon>
        <taxon>Pelagomonadales</taxon>
        <taxon>Pelagomonadaceae</taxon>
        <taxon>Chrysophaeum</taxon>
    </lineage>
</organism>
<sequence>MVSLLVITWVLVAEAQSPTCYDSGSDAPSQASVCAMDGSDYRYAEELKNDYRKISTNHCPNHAYLVLNPNFAVNEETTYRVPLYPKYSSEVTLSLTEAGGSIGVLFDGSMLYSAYGGSKYGALDSSYANDYSNSAPYAEGYSFDMCGEHASSNDRASWHAHVPPSCLLHQLNQTETEHSPQIGWAIDGFPVYGPRGPNGIFVKSCDEPTASPDYCADPCGGYRGEIGDGYAYRYYVMGYYNLAPDSCDFDLWSNIDGHQPNCNYEWASEFYPFTPLCLHGCCPSGVNCAYRDLPDCTDFETEAGTTTDFAPVAKDALDIYDVVGCGCDDDAPTRCTNYREGESCTSAPKCAEGLDCASGVCTAVEVSFAPTTLKPNPEPTPRLTSPNKAPPPDAYDSRADDSRADDSRADDSRADDSRADDSRADDSKAYDSKAYDSRAYGTLNNKHDERHDNRVPASRVRVGFFRADRRRRLEETNFVANYTIAADAATAGDVEAAMAAVTPESFDTALQAAAEAADLDLASVTTLAVSEPELVYAAPTTSPSTNQVTNKKGFSSYEVWLVASLLVASGSLAIALACAGHFRPWRGSAKIRTPVYDDTAQWWKGDKGSH</sequence>
<feature type="region of interest" description="Disordered" evidence="1">
    <location>
        <begin position="370"/>
        <end position="431"/>
    </location>
</feature>
<name>A0AAD7UA09_9STRA</name>
<protein>
    <recommendedName>
        <fullName evidence="4">YHYH domain-containing protein</fullName>
    </recommendedName>
</protein>
<dbReference type="EMBL" id="JAQMWT010000529">
    <property type="protein sequence ID" value="KAJ8600127.1"/>
    <property type="molecule type" value="Genomic_DNA"/>
</dbReference>
<feature type="transmembrane region" description="Helical" evidence="2">
    <location>
        <begin position="559"/>
        <end position="582"/>
    </location>
</feature>
<feature type="domain" description="YHYH" evidence="4">
    <location>
        <begin position="78"/>
        <end position="197"/>
    </location>
</feature>
<dbReference type="Proteomes" id="UP001230188">
    <property type="component" value="Unassembled WGS sequence"/>
</dbReference>
<dbReference type="AlphaFoldDB" id="A0AAD7UA09"/>
<feature type="signal peptide" evidence="3">
    <location>
        <begin position="1"/>
        <end position="15"/>
    </location>
</feature>
<keyword evidence="2" id="KW-0812">Transmembrane</keyword>
<keyword evidence="2" id="KW-0472">Membrane</keyword>
<evidence type="ECO:0000313" key="6">
    <source>
        <dbReference type="Proteomes" id="UP001230188"/>
    </source>
</evidence>
<proteinExistence type="predicted"/>
<reference evidence="5" key="1">
    <citation type="submission" date="2023-01" db="EMBL/GenBank/DDBJ databases">
        <title>Metagenome sequencing of chrysophaentin producing Chrysophaeum taylorii.</title>
        <authorList>
            <person name="Davison J."/>
            <person name="Bewley C."/>
        </authorList>
    </citation>
    <scope>NUCLEOTIDE SEQUENCE</scope>
    <source>
        <strain evidence="5">NIES-1699</strain>
    </source>
</reference>
<keyword evidence="3" id="KW-0732">Signal</keyword>
<keyword evidence="6" id="KW-1185">Reference proteome</keyword>
<evidence type="ECO:0000256" key="3">
    <source>
        <dbReference type="SAM" id="SignalP"/>
    </source>
</evidence>
<feature type="chain" id="PRO_5042133382" description="YHYH domain-containing protein" evidence="3">
    <location>
        <begin position="16"/>
        <end position="610"/>
    </location>
</feature>
<feature type="compositionally biased region" description="Basic and acidic residues" evidence="1">
    <location>
        <begin position="395"/>
        <end position="431"/>
    </location>
</feature>
<keyword evidence="2" id="KW-1133">Transmembrane helix</keyword>
<dbReference type="InterPro" id="IPR025924">
    <property type="entry name" value="YHYH_dom"/>
</dbReference>
<accession>A0AAD7UA09</accession>
<evidence type="ECO:0000256" key="2">
    <source>
        <dbReference type="SAM" id="Phobius"/>
    </source>
</evidence>
<evidence type="ECO:0000313" key="5">
    <source>
        <dbReference type="EMBL" id="KAJ8600127.1"/>
    </source>
</evidence>
<comment type="caution">
    <text evidence="5">The sequence shown here is derived from an EMBL/GenBank/DDBJ whole genome shotgun (WGS) entry which is preliminary data.</text>
</comment>
<evidence type="ECO:0000259" key="4">
    <source>
        <dbReference type="Pfam" id="PF14240"/>
    </source>
</evidence>
<gene>
    <name evidence="5" type="ORF">CTAYLR_003458</name>
</gene>
<dbReference type="Pfam" id="PF14240">
    <property type="entry name" value="YHYH"/>
    <property type="match status" value="1"/>
</dbReference>